<gene>
    <name evidence="1" type="primary">g11109</name>
    <name evidence="1" type="ORF">NpPPO83_00011109</name>
</gene>
<name>A0ACB5S519_9PEZI</name>
<protein>
    <submittedName>
        <fullName evidence="1">Cytochrome p450</fullName>
    </submittedName>
</protein>
<comment type="caution">
    <text evidence="1">The sequence shown here is derived from an EMBL/GenBank/DDBJ whole genome shotgun (WGS) entry which is preliminary data.</text>
</comment>
<proteinExistence type="predicted"/>
<evidence type="ECO:0000313" key="2">
    <source>
        <dbReference type="Proteomes" id="UP001165186"/>
    </source>
</evidence>
<dbReference type="EMBL" id="BSXG01000041">
    <property type="protein sequence ID" value="GME27869.1"/>
    <property type="molecule type" value="Genomic_DNA"/>
</dbReference>
<keyword evidence="2" id="KW-1185">Reference proteome</keyword>
<evidence type="ECO:0000313" key="1">
    <source>
        <dbReference type="EMBL" id="GME27869.1"/>
    </source>
</evidence>
<accession>A0ACB5S519</accession>
<organism evidence="1 2">
    <name type="scientific">Neofusicoccum parvum</name>
    <dbReference type="NCBI Taxonomy" id="310453"/>
    <lineage>
        <taxon>Eukaryota</taxon>
        <taxon>Fungi</taxon>
        <taxon>Dikarya</taxon>
        <taxon>Ascomycota</taxon>
        <taxon>Pezizomycotina</taxon>
        <taxon>Dothideomycetes</taxon>
        <taxon>Dothideomycetes incertae sedis</taxon>
        <taxon>Botryosphaeriales</taxon>
        <taxon>Botryosphaeriaceae</taxon>
        <taxon>Neofusicoccum</taxon>
    </lineage>
</organism>
<sequence length="544" mass="61873">MAIATALLSHFGIVSLALLSIVAYAAYRLSKSVSRPAGLPPGPPTQAIWGNLRQLPTFFLEDKYTEWAQEYGPVFSIMKGSSPYVIVNEANAARELFNKLGQYTAARPDLPVDLLTHGGYEPSGMSGSVWRLARKQWHLMLNVSAAKKYLPYQSLETAKLIFDVAFETPNWDKHILRYSNSVTLSMMCGYRVRVSEDPVVQEVLQLFQTPALFRFEHHLLNFFPFVLKFPQIFIPFKKEASRIYENYRRVILQRYASTQKEDLPSFFQVLRERQASTGLSDVQSATVGELLLGAGTETTANSIHGWVAAMALFPQVQRKAQEEIDRVIGNDRPPQDEDAINLPYVRQVVQELHRWFTVAPVGLPHAASEEINWRGFTIPKGTGLIFNTMAMHHDPKVYPEPYLFIPERWAGKLKMAAEDSLGAKLELFTFGAGRRICPGQHLAERSLFLTISNWLWAFNIAKAKDPSGKEIPINITDTKPGLARMFKDFQVSIKPRSEEKTRLIRENWEHMRSEFLTEKEQWKAVPHGVNETLLKARIQSHKSE</sequence>
<dbReference type="Proteomes" id="UP001165186">
    <property type="component" value="Unassembled WGS sequence"/>
</dbReference>
<reference evidence="1" key="1">
    <citation type="submission" date="2024-09" db="EMBL/GenBank/DDBJ databases">
        <title>Draft Genome Sequences of Neofusicoccum parvum.</title>
        <authorList>
            <person name="Ashida A."/>
            <person name="Camagna M."/>
            <person name="Tanaka A."/>
            <person name="Takemoto D."/>
        </authorList>
    </citation>
    <scope>NUCLEOTIDE SEQUENCE</scope>
    <source>
        <strain evidence="1">PPO83</strain>
    </source>
</reference>